<keyword evidence="3" id="KW-0808">Transferase</keyword>
<dbReference type="Gene3D" id="3.40.50.1820">
    <property type="entry name" value="alpha/beta hydrolase"/>
    <property type="match status" value="1"/>
</dbReference>
<feature type="region of interest" description="Disordered" evidence="1">
    <location>
        <begin position="1"/>
        <end position="28"/>
    </location>
</feature>
<evidence type="ECO:0000256" key="1">
    <source>
        <dbReference type="SAM" id="MobiDB-lite"/>
    </source>
</evidence>
<evidence type="ECO:0000256" key="2">
    <source>
        <dbReference type="SAM" id="Phobius"/>
    </source>
</evidence>
<keyword evidence="2" id="KW-1133">Transmembrane helix</keyword>
<dbReference type="InterPro" id="IPR029058">
    <property type="entry name" value="AB_hydrolase_fold"/>
</dbReference>
<keyword evidence="3" id="KW-0012">Acyltransferase</keyword>
<protein>
    <submittedName>
        <fullName evidence="3">Lecithin:cholesterol acyltransferase-domain-containing protein</fullName>
    </submittedName>
</protein>
<accession>A0ABR3ARM2</accession>
<dbReference type="InterPro" id="IPR003386">
    <property type="entry name" value="LACT/PDAT_acylTrfase"/>
</dbReference>
<dbReference type="SUPFAM" id="SSF53474">
    <property type="entry name" value="alpha/beta-Hydrolases"/>
    <property type="match status" value="1"/>
</dbReference>
<organism evidence="3 4">
    <name type="scientific">Phycomyces blakesleeanus</name>
    <dbReference type="NCBI Taxonomy" id="4837"/>
    <lineage>
        <taxon>Eukaryota</taxon>
        <taxon>Fungi</taxon>
        <taxon>Fungi incertae sedis</taxon>
        <taxon>Mucoromycota</taxon>
        <taxon>Mucoromycotina</taxon>
        <taxon>Mucoromycetes</taxon>
        <taxon>Mucorales</taxon>
        <taxon>Phycomycetaceae</taxon>
        <taxon>Phycomyces</taxon>
    </lineage>
</organism>
<dbReference type="GO" id="GO:0016746">
    <property type="term" value="F:acyltransferase activity"/>
    <property type="evidence" value="ECO:0007669"/>
    <property type="project" value="UniProtKB-KW"/>
</dbReference>
<gene>
    <name evidence="3" type="ORF">J3Q64DRAFT_1701578</name>
</gene>
<sequence length="696" mass="77369">MKQRRKNSQKQLDWAKSTGSKLPIVHSSSDPVIHKEPRELPEDIMEDVSALFKPKPVPFWKRKRFHFVVGVTVGLMGALYGASTTPMAQTHLNDLQAFLALQIAEMDIQSMLPATEAVDEMLGNFTSFLKPAPTSDIPFMPATAFKQVDELDLKPHFPVVLIPGIVSSGLESWGTSEKSRKYFRKRMWGTTIDLTAMFRSVLLDKELWTEHVKLDTTTGLDPPGIKLRAALGLDAADYFVAGYWVWAKIIENLATIGYDSNTMHLASYDWRLSFSNLQIRDKYFSRLMATIETSKKTGGLKTVVITHSMGGVLFPYFLKWVESPQGGNGGPTWADDYIESFVNIAGPMAGVPKAMTAMLSGSFGAYLLEKFFSRKERASLMRSWGGGSSMLPKGTDLIWGSHERAPDDEEDESHQSHGNMISFVSPSLLPQNNLKPDITDGLIQNHTSEDAMNLLHRVAPFDYNEMLRLNYSYGITTSKKQLEANSEDPTKWANPFESQLPKAPNMKIFCFYGVGLPTERSYYYSASTDGTSPACNNSSRCDESIDGNCTLGGTTDNITEIYAHQLQAPHLFIDSTVNDPAARVETGVRFGNGDGTVPLISLGYMCTPSGGWTKHADLYNPGHNPIIIKEYINEQPESKLDVRGGSKAGDHIDILGNWEMTLDVLKVVSNQSFNVTSRIITKIDEYAQKINIQHQV</sequence>
<dbReference type="PANTHER" id="PTHR11440">
    <property type="entry name" value="LECITHIN-CHOLESTEROL ACYLTRANSFERASE-RELATED"/>
    <property type="match status" value="1"/>
</dbReference>
<dbReference type="Proteomes" id="UP001448207">
    <property type="component" value="Unassembled WGS sequence"/>
</dbReference>
<dbReference type="Pfam" id="PF02450">
    <property type="entry name" value="LCAT"/>
    <property type="match status" value="1"/>
</dbReference>
<evidence type="ECO:0000313" key="3">
    <source>
        <dbReference type="EMBL" id="KAL0080230.1"/>
    </source>
</evidence>
<dbReference type="EMBL" id="JBCLYO010000020">
    <property type="protein sequence ID" value="KAL0080230.1"/>
    <property type="molecule type" value="Genomic_DNA"/>
</dbReference>
<keyword evidence="2" id="KW-0472">Membrane</keyword>
<name>A0ABR3ARM2_PHYBL</name>
<proteinExistence type="predicted"/>
<comment type="caution">
    <text evidence="3">The sequence shown here is derived from an EMBL/GenBank/DDBJ whole genome shotgun (WGS) entry which is preliminary data.</text>
</comment>
<keyword evidence="2" id="KW-0812">Transmembrane</keyword>
<feature type="transmembrane region" description="Helical" evidence="2">
    <location>
        <begin position="65"/>
        <end position="83"/>
    </location>
</feature>
<keyword evidence="4" id="KW-1185">Reference proteome</keyword>
<evidence type="ECO:0000313" key="4">
    <source>
        <dbReference type="Proteomes" id="UP001448207"/>
    </source>
</evidence>
<reference evidence="3 4" key="1">
    <citation type="submission" date="2024-04" db="EMBL/GenBank/DDBJ databases">
        <title>Symmetric and asymmetric DNA N6-adenine methylation regulates different biological responses in Mucorales.</title>
        <authorList>
            <consortium name="Lawrence Berkeley National Laboratory"/>
            <person name="Lax C."/>
            <person name="Mondo S.J."/>
            <person name="Osorio-Concepcion M."/>
            <person name="Muszewska A."/>
            <person name="Corrochano-Luque M."/>
            <person name="Gutierrez G."/>
            <person name="Riley R."/>
            <person name="Lipzen A."/>
            <person name="Guo J."/>
            <person name="Hundley H."/>
            <person name="Amirebrahimi M."/>
            <person name="Ng V."/>
            <person name="Lorenzo-Gutierrez D."/>
            <person name="Binder U."/>
            <person name="Yang J."/>
            <person name="Song Y."/>
            <person name="Canovas D."/>
            <person name="Navarro E."/>
            <person name="Freitag M."/>
            <person name="Gabaldon T."/>
            <person name="Grigoriev I.V."/>
            <person name="Corrochano L.M."/>
            <person name="Nicolas F.E."/>
            <person name="Garre V."/>
        </authorList>
    </citation>
    <scope>NUCLEOTIDE SEQUENCE [LARGE SCALE GENOMIC DNA]</scope>
    <source>
        <strain evidence="3 4">L51</strain>
    </source>
</reference>